<dbReference type="AlphaFoldDB" id="A0A930XYI9"/>
<dbReference type="Gene3D" id="3.10.450.710">
    <property type="entry name" value="Tgt2/MlaC"/>
    <property type="match status" value="1"/>
</dbReference>
<keyword evidence="1" id="KW-0732">Signal</keyword>
<dbReference type="Proteomes" id="UP000604381">
    <property type="component" value="Unassembled WGS sequence"/>
</dbReference>
<accession>A0A930XYI9</accession>
<evidence type="ECO:0000313" key="2">
    <source>
        <dbReference type="EMBL" id="MBF2735759.1"/>
    </source>
</evidence>
<dbReference type="PANTHER" id="PTHR36573">
    <property type="entry name" value="INTERMEMBRANE PHOSPHOLIPID TRANSPORT SYSTEM BINDING PROTEIN MLAC"/>
    <property type="match status" value="1"/>
</dbReference>
<protein>
    <submittedName>
        <fullName evidence="2">ABC transporter substrate-binding protein</fullName>
    </submittedName>
</protein>
<dbReference type="EMBL" id="JADHEI010000050">
    <property type="protein sequence ID" value="MBF2735759.1"/>
    <property type="molecule type" value="Genomic_DNA"/>
</dbReference>
<sequence>MRKLAALLLAPLLCAAAGARAQSADEAAQAKEEAIQQAALEAVRELSELRAGGALNDASALALIQKTLSPHFDYGHLTRQAMGKYWSRANDEQRAVVTELFRAKIERTYAKSLSKFSDQNLAFPPAERQRNGDYRIGIDVEHDGSTVFLHFILTEARGEWTINDFLVENVSLVKNFRSQFYAIIRKEGVDGFIALLRREAAG</sequence>
<dbReference type="InterPro" id="IPR008869">
    <property type="entry name" value="MlaC/ttg2D"/>
</dbReference>
<keyword evidence="3" id="KW-1185">Reference proteome</keyword>
<dbReference type="PANTHER" id="PTHR36573:SF1">
    <property type="entry name" value="INTERMEMBRANE PHOSPHOLIPID TRANSPORT SYSTEM BINDING PROTEIN MLAC"/>
    <property type="match status" value="1"/>
</dbReference>
<dbReference type="PIRSF" id="PIRSF004649">
    <property type="entry name" value="MlaC"/>
    <property type="match status" value="1"/>
</dbReference>
<feature type="chain" id="PRO_5036727832" evidence="1">
    <location>
        <begin position="22"/>
        <end position="202"/>
    </location>
</feature>
<comment type="caution">
    <text evidence="2">The sequence shown here is derived from an EMBL/GenBank/DDBJ whole genome shotgun (WGS) entry which is preliminary data.</text>
</comment>
<feature type="signal peptide" evidence="1">
    <location>
        <begin position="1"/>
        <end position="21"/>
    </location>
</feature>
<gene>
    <name evidence="2" type="ORF">ISN26_06790</name>
</gene>
<evidence type="ECO:0000256" key="1">
    <source>
        <dbReference type="SAM" id="SignalP"/>
    </source>
</evidence>
<name>A0A930XYI9_9GAMM</name>
<reference evidence="2" key="1">
    <citation type="submission" date="2020-10" db="EMBL/GenBank/DDBJ databases">
        <title>An improved Amphimedon queenslandica hologenome assembly reveals how three proteobacterial symbionts can extend the metabolic phenotypic of their marine sponge host.</title>
        <authorList>
            <person name="Degnan B."/>
            <person name="Degnan S."/>
            <person name="Xiang X."/>
        </authorList>
    </citation>
    <scope>NUCLEOTIDE SEQUENCE</scope>
    <source>
        <strain evidence="2">AqS2</strain>
    </source>
</reference>
<dbReference type="InterPro" id="IPR042245">
    <property type="entry name" value="Tgt2/MlaC_sf"/>
</dbReference>
<dbReference type="Pfam" id="PF05494">
    <property type="entry name" value="MlaC"/>
    <property type="match status" value="1"/>
</dbReference>
<proteinExistence type="predicted"/>
<evidence type="ECO:0000313" key="3">
    <source>
        <dbReference type="Proteomes" id="UP000604381"/>
    </source>
</evidence>
<organism evidence="2 3">
    <name type="scientific">Candidatus Amphirhobacter heronislandensis</name>
    <dbReference type="NCBI Taxonomy" id="1732024"/>
    <lineage>
        <taxon>Bacteria</taxon>
        <taxon>Pseudomonadati</taxon>
        <taxon>Pseudomonadota</taxon>
        <taxon>Gammaproteobacteria</taxon>
        <taxon>Candidatus Tethybacterales</taxon>
        <taxon>Candidatus Tethybacteraceae</taxon>
        <taxon>Candidatus Amphirhobacter</taxon>
    </lineage>
</organism>